<gene>
    <name evidence="1" type="ORF">ACFS6J_15975</name>
</gene>
<dbReference type="PROSITE" id="PS51257">
    <property type="entry name" value="PROKAR_LIPOPROTEIN"/>
    <property type="match status" value="1"/>
</dbReference>
<evidence type="ECO:0008006" key="3">
    <source>
        <dbReference type="Google" id="ProtNLM"/>
    </source>
</evidence>
<reference evidence="2" key="1">
    <citation type="journal article" date="2019" name="Int. J. Syst. Evol. Microbiol.">
        <title>The Global Catalogue of Microorganisms (GCM) 10K type strain sequencing project: providing services to taxonomists for standard genome sequencing and annotation.</title>
        <authorList>
            <consortium name="The Broad Institute Genomics Platform"/>
            <consortium name="The Broad Institute Genome Sequencing Center for Infectious Disease"/>
            <person name="Wu L."/>
            <person name="Ma J."/>
        </authorList>
    </citation>
    <scope>NUCLEOTIDE SEQUENCE [LARGE SCALE GENOMIC DNA]</scope>
    <source>
        <strain evidence="2">KCTC 23098</strain>
    </source>
</reference>
<dbReference type="Proteomes" id="UP001597560">
    <property type="component" value="Unassembled WGS sequence"/>
</dbReference>
<accession>A0ABW6B1E6</accession>
<evidence type="ECO:0000313" key="2">
    <source>
        <dbReference type="Proteomes" id="UP001597560"/>
    </source>
</evidence>
<keyword evidence="2" id="KW-1185">Reference proteome</keyword>
<name>A0ABW6B1E6_9SPHI</name>
<dbReference type="EMBL" id="JBHUPA010000007">
    <property type="protein sequence ID" value="MFD2963300.1"/>
    <property type="molecule type" value="Genomic_DNA"/>
</dbReference>
<proteinExistence type="predicted"/>
<sequence>MNRLFSLLGLTFLFSSCSTYYVSKLNSPDLNKNDETGVFVFENDSVQVTYNFFGENAPVTIDVYNKLKEPLYIDWQRSALIVGDQATSYVGDNLVIKGRSLSTGSSYRTFDDWRTSLSEGAFAGTATVPQSITFIPPHSKIKQTKLKLANLFYENIADSSYRSVDLATIDGAMRKIKVRNYTQENTPLTLRSYLTMYVRDDKTEKTKRMVFEQNFYVNQVSKLGISPANLLSFKSKRGDTFFNKKTKGRGVALVTAAVAIGTLGYVANERNETARSID</sequence>
<dbReference type="RefSeq" id="WP_377611528.1">
    <property type="nucleotide sequence ID" value="NZ_JBHUPA010000007.1"/>
</dbReference>
<comment type="caution">
    <text evidence="1">The sequence shown here is derived from an EMBL/GenBank/DDBJ whole genome shotgun (WGS) entry which is preliminary data.</text>
</comment>
<organism evidence="1 2">
    <name type="scientific">Olivibacter jilunii</name>
    <dbReference type="NCBI Taxonomy" id="985016"/>
    <lineage>
        <taxon>Bacteria</taxon>
        <taxon>Pseudomonadati</taxon>
        <taxon>Bacteroidota</taxon>
        <taxon>Sphingobacteriia</taxon>
        <taxon>Sphingobacteriales</taxon>
        <taxon>Sphingobacteriaceae</taxon>
        <taxon>Olivibacter</taxon>
    </lineage>
</organism>
<protein>
    <recommendedName>
        <fullName evidence="3">Lipoprotein</fullName>
    </recommendedName>
</protein>
<evidence type="ECO:0000313" key="1">
    <source>
        <dbReference type="EMBL" id="MFD2963300.1"/>
    </source>
</evidence>